<keyword evidence="1 2" id="KW-0648">Protein biosynthesis</keyword>
<comment type="subunit">
    <text evidence="2">Heterotrimer of A, B and C subunits.</text>
</comment>
<evidence type="ECO:0000256" key="1">
    <source>
        <dbReference type="ARBA" id="ARBA00022917"/>
    </source>
</evidence>
<dbReference type="NCBIfam" id="TIGR00135">
    <property type="entry name" value="gatC"/>
    <property type="match status" value="1"/>
</dbReference>
<evidence type="ECO:0000313" key="3">
    <source>
        <dbReference type="EMBL" id="UFP94157.1"/>
    </source>
</evidence>
<dbReference type="PANTHER" id="PTHR15004:SF0">
    <property type="entry name" value="GLUTAMYL-TRNA(GLN) AMIDOTRANSFERASE SUBUNIT C, MITOCHONDRIAL"/>
    <property type="match status" value="1"/>
</dbReference>
<keyword evidence="2" id="KW-0436">Ligase</keyword>
<dbReference type="EC" id="6.3.5.-" evidence="2"/>
<gene>
    <name evidence="2 3" type="primary">gatC</name>
    <name evidence="3" type="ORF">ISF26_20735</name>
</gene>
<evidence type="ECO:0000313" key="4">
    <source>
        <dbReference type="Proteomes" id="UP001054846"/>
    </source>
</evidence>
<comment type="catalytic activity">
    <reaction evidence="2">
        <text>L-glutamyl-tRNA(Gln) + L-glutamine + ATP + H2O = L-glutaminyl-tRNA(Gln) + L-glutamate + ADP + phosphate + H(+)</text>
        <dbReference type="Rhea" id="RHEA:17521"/>
        <dbReference type="Rhea" id="RHEA-COMP:9681"/>
        <dbReference type="Rhea" id="RHEA-COMP:9684"/>
        <dbReference type="ChEBI" id="CHEBI:15377"/>
        <dbReference type="ChEBI" id="CHEBI:15378"/>
        <dbReference type="ChEBI" id="CHEBI:29985"/>
        <dbReference type="ChEBI" id="CHEBI:30616"/>
        <dbReference type="ChEBI" id="CHEBI:43474"/>
        <dbReference type="ChEBI" id="CHEBI:58359"/>
        <dbReference type="ChEBI" id="CHEBI:78520"/>
        <dbReference type="ChEBI" id="CHEBI:78521"/>
        <dbReference type="ChEBI" id="CHEBI:456216"/>
    </reaction>
</comment>
<dbReference type="InterPro" id="IPR036113">
    <property type="entry name" value="Asp/Glu-ADT_sf_sub_c"/>
</dbReference>
<organism evidence="3 4">
    <name type="scientific">Gloeobacter morelensis MG652769</name>
    <dbReference type="NCBI Taxonomy" id="2781736"/>
    <lineage>
        <taxon>Bacteria</taxon>
        <taxon>Bacillati</taxon>
        <taxon>Cyanobacteriota</taxon>
        <taxon>Cyanophyceae</taxon>
        <taxon>Gloeobacterales</taxon>
        <taxon>Gloeobacteraceae</taxon>
        <taxon>Gloeobacter</taxon>
        <taxon>Gloeobacter morelensis</taxon>
    </lineage>
</organism>
<dbReference type="Proteomes" id="UP001054846">
    <property type="component" value="Chromosome"/>
</dbReference>
<comment type="function">
    <text evidence="2">Allows the formation of correctly charged Asn-tRNA(Asn) or Gln-tRNA(Gln) through the transamidation of misacylated Asp-tRNA(Asn) or Glu-tRNA(Gln) in organisms which lack either or both of asparaginyl-tRNA or glutaminyl-tRNA synthetases. The reaction takes place in the presence of glutamine and ATP through an activated phospho-Asp-tRNA(Asn) or phospho-Glu-tRNA(Gln).</text>
</comment>
<protein>
    <recommendedName>
        <fullName evidence="2">Aspartyl/glutamyl-tRNA(Asn/Gln) amidotransferase subunit C</fullName>
        <shortName evidence="2">Asp/Glu-ADT subunit C</shortName>
        <ecNumber evidence="2">6.3.5.-</ecNumber>
    </recommendedName>
</protein>
<dbReference type="Pfam" id="PF02686">
    <property type="entry name" value="GatC"/>
    <property type="match status" value="1"/>
</dbReference>
<sequence>MIDREQVKKVAFLARLEITEQEQEMFTRQLGSILDYIAELQQVDTEGVLPTTRAIEVNNVVRPDELVVCENREGILENAPDRAEDFFKVPRIMED</sequence>
<keyword evidence="2" id="KW-0547">Nucleotide-binding</keyword>
<dbReference type="EMBL" id="CP063845">
    <property type="protein sequence ID" value="UFP94157.1"/>
    <property type="molecule type" value="Genomic_DNA"/>
</dbReference>
<dbReference type="RefSeq" id="WP_230841214.1">
    <property type="nucleotide sequence ID" value="NZ_CP063845.1"/>
</dbReference>
<dbReference type="SUPFAM" id="SSF141000">
    <property type="entry name" value="Glu-tRNAGln amidotransferase C subunit"/>
    <property type="match status" value="1"/>
</dbReference>
<dbReference type="Gene3D" id="1.10.20.60">
    <property type="entry name" value="Glu-tRNAGln amidotransferase C subunit, N-terminal domain"/>
    <property type="match status" value="1"/>
</dbReference>
<comment type="similarity">
    <text evidence="2">Belongs to the GatC family.</text>
</comment>
<dbReference type="PANTHER" id="PTHR15004">
    <property type="entry name" value="GLUTAMYL-TRNA(GLN) AMIDOTRANSFERASE SUBUNIT C, MITOCHONDRIAL"/>
    <property type="match status" value="1"/>
</dbReference>
<keyword evidence="2" id="KW-0067">ATP-binding</keyword>
<keyword evidence="4" id="KW-1185">Reference proteome</keyword>
<evidence type="ECO:0000256" key="2">
    <source>
        <dbReference type="HAMAP-Rule" id="MF_00122"/>
    </source>
</evidence>
<dbReference type="InterPro" id="IPR003837">
    <property type="entry name" value="GatC"/>
</dbReference>
<comment type="catalytic activity">
    <reaction evidence="2">
        <text>L-aspartyl-tRNA(Asn) + L-glutamine + ATP + H2O = L-asparaginyl-tRNA(Asn) + L-glutamate + ADP + phosphate + 2 H(+)</text>
        <dbReference type="Rhea" id="RHEA:14513"/>
        <dbReference type="Rhea" id="RHEA-COMP:9674"/>
        <dbReference type="Rhea" id="RHEA-COMP:9677"/>
        <dbReference type="ChEBI" id="CHEBI:15377"/>
        <dbReference type="ChEBI" id="CHEBI:15378"/>
        <dbReference type="ChEBI" id="CHEBI:29985"/>
        <dbReference type="ChEBI" id="CHEBI:30616"/>
        <dbReference type="ChEBI" id="CHEBI:43474"/>
        <dbReference type="ChEBI" id="CHEBI:58359"/>
        <dbReference type="ChEBI" id="CHEBI:78515"/>
        <dbReference type="ChEBI" id="CHEBI:78516"/>
        <dbReference type="ChEBI" id="CHEBI:456216"/>
    </reaction>
</comment>
<accession>A0ABY3PKF6</accession>
<name>A0ABY3PKF6_9CYAN</name>
<proteinExistence type="inferred from homology"/>
<reference evidence="3 4" key="1">
    <citation type="journal article" date="2021" name="Genome Biol. Evol.">
        <title>Complete Genome Sequencing of a Novel Gloeobacter Species from a Waterfall Cave in Mexico.</title>
        <authorList>
            <person name="Saw J.H."/>
            <person name="Cardona T."/>
            <person name="Montejano G."/>
        </authorList>
    </citation>
    <scope>NUCLEOTIDE SEQUENCE [LARGE SCALE GENOMIC DNA]</scope>
    <source>
        <strain evidence="3">MG652769</strain>
    </source>
</reference>
<dbReference type="HAMAP" id="MF_00122">
    <property type="entry name" value="GatC"/>
    <property type="match status" value="1"/>
</dbReference>